<dbReference type="Pfam" id="PF02653">
    <property type="entry name" value="BPD_transp_2"/>
    <property type="match status" value="1"/>
</dbReference>
<protein>
    <submittedName>
        <fullName evidence="7">Branched-chain amino acid ABC transporter permease</fullName>
    </submittedName>
</protein>
<dbReference type="RefSeq" id="WP_418161636.1">
    <property type="nucleotide sequence ID" value="NZ_JBBLZC010000034.1"/>
</dbReference>
<proteinExistence type="predicted"/>
<feature type="transmembrane region" description="Helical" evidence="6">
    <location>
        <begin position="127"/>
        <end position="144"/>
    </location>
</feature>
<dbReference type="PANTHER" id="PTHR30482">
    <property type="entry name" value="HIGH-AFFINITY BRANCHED-CHAIN AMINO ACID TRANSPORT SYSTEM PERMEASE"/>
    <property type="match status" value="1"/>
</dbReference>
<dbReference type="Proteomes" id="UP001375743">
    <property type="component" value="Unassembled WGS sequence"/>
</dbReference>
<dbReference type="InterPro" id="IPR043428">
    <property type="entry name" value="LivM-like"/>
</dbReference>
<feature type="transmembrane region" description="Helical" evidence="6">
    <location>
        <begin position="305"/>
        <end position="330"/>
    </location>
</feature>
<keyword evidence="2" id="KW-1003">Cell membrane</keyword>
<evidence type="ECO:0000256" key="5">
    <source>
        <dbReference type="ARBA" id="ARBA00023136"/>
    </source>
</evidence>
<dbReference type="CDD" id="cd06581">
    <property type="entry name" value="TM_PBP1_LivM_like"/>
    <property type="match status" value="1"/>
</dbReference>
<sequence length="349" mass="38289">MKLHRLFTGPEDIGQSPWFWLGFVLLIGFLFWYPNLITEFEATNVAYYLLNIPLALGLCLLWGYSGVLSFGQVAYFGIAGYLYGIIAGNMTGNPWGPLAGSLGGLLACAVVAAIFGWFVFYARVQMWIAPILTLVFTLLLETFLGQTAGYQWRVGTVQLGGYNGMTGIPSFQLGELVFFGYPLYYYVLVVVLVCFVLCRMLVGSRHGKVMLAIREDALRTELLGYDIRARQLAVFVLAAVLAGISGLLYVQWGNYITPSQVGLLQASLPVIWVAVGGRDSLIATALSTYALNWLNYTLSSAGNQYALVIIGGLLVLVMLFFPKGIIVTLARDLPRHGWRATFTTALAGR</sequence>
<reference evidence="7 8" key="1">
    <citation type="submission" date="2024-01" db="EMBL/GenBank/DDBJ databases">
        <title>Multi-omics insights into the function and evolution of sodium benzoate biodegradation pathways in Benzoatithermus flavus gen. nov., sp. nov. from hot spring.</title>
        <authorList>
            <person name="Hu C.-J."/>
            <person name="Li W.-J."/>
        </authorList>
    </citation>
    <scope>NUCLEOTIDE SEQUENCE [LARGE SCALE GENOMIC DNA]</scope>
    <source>
        <strain evidence="7 8">SYSU G07066</strain>
    </source>
</reference>
<feature type="transmembrane region" description="Helical" evidence="6">
    <location>
        <begin position="98"/>
        <end position="120"/>
    </location>
</feature>
<feature type="transmembrane region" description="Helical" evidence="6">
    <location>
        <begin position="12"/>
        <end position="33"/>
    </location>
</feature>
<keyword evidence="5 6" id="KW-0472">Membrane</keyword>
<comment type="subcellular location">
    <subcellularLocation>
        <location evidence="1">Cell membrane</location>
        <topology evidence="1">Multi-pass membrane protein</topology>
    </subcellularLocation>
</comment>
<gene>
    <name evidence="7" type="ORF">U1T56_21745</name>
</gene>
<evidence type="ECO:0000256" key="1">
    <source>
        <dbReference type="ARBA" id="ARBA00004651"/>
    </source>
</evidence>
<keyword evidence="3 6" id="KW-0812">Transmembrane</keyword>
<organism evidence="7 8">
    <name type="scientific">Benzoatithermus flavus</name>
    <dbReference type="NCBI Taxonomy" id="3108223"/>
    <lineage>
        <taxon>Bacteria</taxon>
        <taxon>Pseudomonadati</taxon>
        <taxon>Pseudomonadota</taxon>
        <taxon>Alphaproteobacteria</taxon>
        <taxon>Geminicoccales</taxon>
        <taxon>Geminicoccaceae</taxon>
        <taxon>Benzoatithermus</taxon>
    </lineage>
</organism>
<dbReference type="EMBL" id="JBBLZC010000034">
    <property type="protein sequence ID" value="MEK0085786.1"/>
    <property type="molecule type" value="Genomic_DNA"/>
</dbReference>
<accession>A0ABU8XY04</accession>
<evidence type="ECO:0000313" key="8">
    <source>
        <dbReference type="Proteomes" id="UP001375743"/>
    </source>
</evidence>
<feature type="transmembrane region" description="Helical" evidence="6">
    <location>
        <begin position="183"/>
        <end position="202"/>
    </location>
</feature>
<dbReference type="PANTHER" id="PTHR30482:SF4">
    <property type="entry name" value="SLR1201 PROTEIN"/>
    <property type="match status" value="1"/>
</dbReference>
<name>A0ABU8XY04_9PROT</name>
<feature type="transmembrane region" description="Helical" evidence="6">
    <location>
        <begin position="73"/>
        <end position="92"/>
    </location>
</feature>
<dbReference type="InterPro" id="IPR001851">
    <property type="entry name" value="ABC_transp_permease"/>
</dbReference>
<keyword evidence="8" id="KW-1185">Reference proteome</keyword>
<evidence type="ECO:0000256" key="6">
    <source>
        <dbReference type="SAM" id="Phobius"/>
    </source>
</evidence>
<feature type="transmembrane region" description="Helical" evidence="6">
    <location>
        <begin position="45"/>
        <end position="64"/>
    </location>
</feature>
<keyword evidence="4 6" id="KW-1133">Transmembrane helix</keyword>
<evidence type="ECO:0000256" key="4">
    <source>
        <dbReference type="ARBA" id="ARBA00022989"/>
    </source>
</evidence>
<evidence type="ECO:0000313" key="7">
    <source>
        <dbReference type="EMBL" id="MEK0085786.1"/>
    </source>
</evidence>
<evidence type="ECO:0000256" key="3">
    <source>
        <dbReference type="ARBA" id="ARBA00022692"/>
    </source>
</evidence>
<evidence type="ECO:0000256" key="2">
    <source>
        <dbReference type="ARBA" id="ARBA00022475"/>
    </source>
</evidence>
<comment type="caution">
    <text evidence="7">The sequence shown here is derived from an EMBL/GenBank/DDBJ whole genome shotgun (WGS) entry which is preliminary data.</text>
</comment>
<feature type="transmembrane region" description="Helical" evidence="6">
    <location>
        <begin position="232"/>
        <end position="252"/>
    </location>
</feature>